<dbReference type="OMA" id="ILYHFYV"/>
<evidence type="ECO:0000259" key="1">
    <source>
        <dbReference type="PROSITE" id="PS51286"/>
    </source>
</evidence>
<dbReference type="EMBL" id="CVMV01000019">
    <property type="protein sequence ID" value="CRG93628.1"/>
    <property type="molecule type" value="Genomic_DNA"/>
</dbReference>
<reference evidence="2" key="1">
    <citation type="submission" date="2015-04" db="EMBL/GenBank/DDBJ databases">
        <authorList>
            <consortium name="Pathogen Informatics"/>
        </authorList>
    </citation>
    <scope>NUCLEOTIDE SEQUENCE [LARGE SCALE GENOMIC DNA]</scope>
    <source>
        <strain evidence="2">8A</strain>
    </source>
</reference>
<dbReference type="PROSITE" id="PS51286">
    <property type="entry name" value="RAP"/>
    <property type="match status" value="1"/>
</dbReference>
<sequence length="1266" mass="151699">MFKKKYNIFVDSINIIIRNKLCNHFSYIFLNSTKKKIINIDNVNKINKKNGLSCKKKELLGNGYKKNEENKKITNLCEQLNDNLREKKYNLYENNLIYSLSIAENSIEISQLINVISKNKINNNIKSVYVKLINKSLKIFDNIPIRSVSLILNSMLKLNYYHNDFILLFFKNIKKIIAQSNSVDICILFHFYVNILDRFSHLEKRNDILLNLFLKKIYNFISSLQIHGISCILRCNKKLIKKKGIICNNYNINNELNKKKVLNINKQEEEKETNETTKYNNAKLIEEINENLKNNFYLKISYASIQQLCNILEDLEFFNLIDDNCYYDVLNILKNKRNLDNFKNIDYLNILNIIKSRNIKYNNLFSVSHFSFIFDELKNKNYDNFSTDDLAELIKILYYFKKFYHINFCMNKLESSLDKRNIDEISSISTLIYLLYDFSRINKSNNIINSLNEKIFLCIMNKMYKENEKQKENEIEKDVNGKNHNVHYISIPIKESLLLVKSVEILIDKNFINSDYLSKTNFILSNYENYFQFCNNYEYSNYVLYKMLLLGKVKYNNIFVFMNLLQNSLIFSLYFCIKDIVLFLKALSFCSYFITKNNYVIFENTLNYLSFLIISQSVLLKKKSTCNSNEIMRKMNNINNFLNDKSLNNINRIDEIYKNIEKIIENNYLYLNTLKNDSYPIINMDHKKDYNLNEIKNIMNNINEDNNLNYEYTKISSTDCSNILYYYKKLNYINHDIIKIILKNIYININYLKNKHILKMINGFSIIKNIDNEFNSFNSIVKKVVIKFISSHKENDNDMIKIDETIKLFYLISKLNILNQFKNDLFRKYILIYLENMLKNNKLNEKNIQLLLHTFKNMYPYRYANLIEYSLNQINQIIDDKCFIKNDKNEIINKNNVKLNDIFSLSFLKVYFSSIPILINPITNIYSNINDIYLSISEKLFEQLYENIKSNENLKKDILPIVIDFINLSFPYINSFHKYTDLIIYIFEKNEIISKDQFCILLLNLKFFSHKLFKTDNCKILNMSKEELLFKTDEHLKMFNHNNTCDEKINLKEKPTTNKSFYDFSFNEKKLIFFDTEDDNEKEIVSREFNYIDLNNLYAKKETAKKRRIFCDAENVIKEKEKKETIMKKNLLNEFEIILRKYSYCQNKEEDKIEISKNVKIFIFYIKYMDLKKKIIFDFLDEKEYFKEIDNSSIEILPFTNLRLLFLKKLKFKILLMPFYEWENSYGRLEKVKTIYQKLLNITNNDNSYLGQENKTHIFSSIGQYQ</sequence>
<protein>
    <submittedName>
        <fullName evidence="2">RAP protein, putative</fullName>
    </submittedName>
</protein>
<dbReference type="GeneID" id="39729858"/>
<dbReference type="AlphaFoldDB" id="A0A1J1GMN6"/>
<dbReference type="OrthoDB" id="392432at2759"/>
<gene>
    <name evidence="2" type="ORF">PGAL8A_00133300</name>
</gene>
<dbReference type="Pfam" id="PF08373">
    <property type="entry name" value="RAP"/>
    <property type="match status" value="1"/>
</dbReference>
<accession>A0A1J1GMN6</accession>
<organism evidence="2 3">
    <name type="scientific">Plasmodium gallinaceum</name>
    <dbReference type="NCBI Taxonomy" id="5849"/>
    <lineage>
        <taxon>Eukaryota</taxon>
        <taxon>Sar</taxon>
        <taxon>Alveolata</taxon>
        <taxon>Apicomplexa</taxon>
        <taxon>Aconoidasida</taxon>
        <taxon>Haemosporida</taxon>
        <taxon>Plasmodiidae</taxon>
        <taxon>Plasmodium</taxon>
        <taxon>Plasmodium (Haemamoeba)</taxon>
    </lineage>
</organism>
<evidence type="ECO:0000313" key="3">
    <source>
        <dbReference type="Proteomes" id="UP000220797"/>
    </source>
</evidence>
<dbReference type="Proteomes" id="UP000220797">
    <property type="component" value="Unassembled WGS sequence"/>
</dbReference>
<comment type="caution">
    <text evidence="2">The sequence shown here is derived from an EMBL/GenBank/DDBJ whole genome shotgun (WGS) entry which is preliminary data.</text>
</comment>
<keyword evidence="3" id="KW-1185">Reference proteome</keyword>
<proteinExistence type="predicted"/>
<dbReference type="InterPro" id="IPR013584">
    <property type="entry name" value="RAP"/>
</dbReference>
<dbReference type="RefSeq" id="XP_028526450.1">
    <property type="nucleotide sequence ID" value="XM_028674861.1"/>
</dbReference>
<name>A0A1J1GMN6_PLAGA</name>
<feature type="domain" description="RAP" evidence="1">
    <location>
        <begin position="1175"/>
        <end position="1237"/>
    </location>
</feature>
<evidence type="ECO:0000313" key="2">
    <source>
        <dbReference type="EMBL" id="CRG93628.1"/>
    </source>
</evidence>
<dbReference type="VEuPathDB" id="PlasmoDB:PGAL8A_00133300"/>